<dbReference type="Proteomes" id="UP001281410">
    <property type="component" value="Unassembled WGS sequence"/>
</dbReference>
<evidence type="ECO:0000256" key="3">
    <source>
        <dbReference type="ARBA" id="ARBA00022679"/>
    </source>
</evidence>
<dbReference type="FunFam" id="3.30.420.10:FF:000051">
    <property type="entry name" value="DNA polymerase I"/>
    <property type="match status" value="1"/>
</dbReference>
<dbReference type="Pfam" id="PF00476">
    <property type="entry name" value="DNA_pol_A"/>
    <property type="match status" value="2"/>
</dbReference>
<comment type="similarity">
    <text evidence="1">Belongs to the DNA polymerase type-A family.</text>
</comment>
<dbReference type="FunFam" id="1.10.150.20:FF:000034">
    <property type="entry name" value="DNA polymerase I"/>
    <property type="match status" value="1"/>
</dbReference>
<dbReference type="InterPro" id="IPR002562">
    <property type="entry name" value="3'-5'_exonuclease_dom"/>
</dbReference>
<dbReference type="Gene3D" id="1.10.150.20">
    <property type="entry name" value="5' to 3' exonuclease, C-terminal subdomain"/>
    <property type="match status" value="1"/>
</dbReference>
<dbReference type="GO" id="GO:0003677">
    <property type="term" value="F:DNA binding"/>
    <property type="evidence" value="ECO:0007669"/>
    <property type="project" value="UniProtKB-KW"/>
</dbReference>
<feature type="compositionally biased region" description="Polar residues" evidence="16">
    <location>
        <begin position="155"/>
        <end position="167"/>
    </location>
</feature>
<feature type="compositionally biased region" description="Basic and acidic residues" evidence="16">
    <location>
        <begin position="320"/>
        <end position="334"/>
    </location>
</feature>
<dbReference type="AlphaFoldDB" id="A0AAE0A442"/>
<accession>A0AAE0A442</accession>
<evidence type="ECO:0000256" key="10">
    <source>
        <dbReference type="ARBA" id="ARBA00022932"/>
    </source>
</evidence>
<sequence length="1087" mass="121478">MLAVPFPTSPCSVVSLVPIVLLTMQKHLAVSKRDCLPMEDASTQMTSRYIDPNSLKRKHWPDFDFKSRRGSRNHSGPPVPETGHNNPCRHNGIHNAALATAATPYIPSTPDMWDAKRMIIQMRKEKISPYHKNESLQDGGSYNEEVVSCKQRLLQNSKPPSHSSFVPSGTEPKDVDFGNEAVDYVNGDSKKNNSSPNHFAKEPNAKLSRKTPEPKSIQMMKGKTSLYHKNESLQDGSSYSAEVVSCKQGLLQNSKPPGHLSLVLSGTEPKDIGSGNDNVDYVNGDSKTNNSSPPNAKLSRKTPNVGKKEKPKQTNVTAQKKGETRKSGQVDAKTQENLRERLSSFYSKVLVVNNIDAAKEVVRKLTGQYRHWVHACDTEVAKIDVKQETPIDHGEVICFSIYSGPKADFGDEKSCIWVDVLDGGGSALLNEFAPFFEDPAIKKVWHNYSFDNHVIENYGIKLSGFHADTMHMARLWDSSRRTVGGYSLEALTGDPKVMSGAELEHETDLIGKISMKTIFARKKLKKDGSEGKTSMIPPVEELQREERKLWICYSALDAISTLKLHESLEKKLVVKSCKPDKKPLQEKSVFDFYQEYWKPFGEILVKMETEGMLVDRPYLAEIEKVAKAEQEVAVNTFRNWASKYCPDAKYMNVGSDTQLRKLLFGGNTDSEDDHVKIFKVPNTEGVIEEGKKTPTKYRNIKLHSVGIKFPTEILTPNGSPSVSGVALKILAAKISAQYDFADETSDLLLEDDADNDATTYVEEADSEMKFHTLQERREAFHAIASLCKVCSIDSLISNFILPLQGSNIAGKDGRVHCSLNINTETGRLSARRPNLQNQPALEKDRYKIRQAFVAAPGNSLVVADYGQLELRILAHLADCKSMLDAFKAGGDFHSRTAMNMYPHIREAVEMEQVLLEWHPQPGETKPPVPLLKDAFASERRKAKMLNFSIAYGKTPHGLARDWKVSVEEAKATVDLWYKERTEVLIWQEARKKEARKESEVHTLLGRARRFPSFSSVTQAHRNHIERAAINTPVQVHDEVILEGPSESAEVAKAIVVECMSKPFNGKNILSVDLNVDAKCAQNWYAAK</sequence>
<dbReference type="SUPFAM" id="SSF53098">
    <property type="entry name" value="Ribonuclease H-like"/>
    <property type="match status" value="1"/>
</dbReference>
<dbReference type="GO" id="GO:0003887">
    <property type="term" value="F:DNA-directed DNA polymerase activity"/>
    <property type="evidence" value="ECO:0007669"/>
    <property type="project" value="UniProtKB-KW"/>
</dbReference>
<keyword evidence="19" id="KW-1185">Reference proteome</keyword>
<keyword evidence="5" id="KW-0235">DNA replication</keyword>
<evidence type="ECO:0000256" key="2">
    <source>
        <dbReference type="ARBA" id="ARBA00012417"/>
    </source>
</evidence>
<comment type="catalytic activity">
    <reaction evidence="14">
        <text>DNA(n) + a 2'-deoxyribonucleoside 5'-triphosphate = DNA(n+1) + diphosphate</text>
        <dbReference type="Rhea" id="RHEA:22508"/>
        <dbReference type="Rhea" id="RHEA-COMP:17339"/>
        <dbReference type="Rhea" id="RHEA-COMP:17340"/>
        <dbReference type="ChEBI" id="CHEBI:33019"/>
        <dbReference type="ChEBI" id="CHEBI:61560"/>
        <dbReference type="ChEBI" id="CHEBI:173112"/>
        <dbReference type="EC" id="2.7.7.7"/>
    </reaction>
</comment>
<reference evidence="18" key="1">
    <citation type="journal article" date="2023" name="Plant J.">
        <title>Genome sequences and population genomics provide insights into the demographic history, inbreeding, and mutation load of two 'living fossil' tree species of Dipteronia.</title>
        <authorList>
            <person name="Feng Y."/>
            <person name="Comes H.P."/>
            <person name="Chen J."/>
            <person name="Zhu S."/>
            <person name="Lu R."/>
            <person name="Zhang X."/>
            <person name="Li P."/>
            <person name="Qiu J."/>
            <person name="Olsen K.M."/>
            <person name="Qiu Y."/>
        </authorList>
    </citation>
    <scope>NUCLEOTIDE SEQUENCE</scope>
    <source>
        <strain evidence="18">NBL</strain>
    </source>
</reference>
<dbReference type="SUPFAM" id="SSF56672">
    <property type="entry name" value="DNA/RNA polymerases"/>
    <property type="match status" value="1"/>
</dbReference>
<evidence type="ECO:0000256" key="7">
    <source>
        <dbReference type="ARBA" id="ARBA00022763"/>
    </source>
</evidence>
<evidence type="ECO:0000256" key="16">
    <source>
        <dbReference type="SAM" id="MobiDB-lite"/>
    </source>
</evidence>
<dbReference type="PANTHER" id="PTHR10133:SF27">
    <property type="entry name" value="DNA POLYMERASE NU"/>
    <property type="match status" value="1"/>
</dbReference>
<keyword evidence="13" id="KW-0234">DNA repair</keyword>
<evidence type="ECO:0000313" key="18">
    <source>
        <dbReference type="EMBL" id="KAK3199596.1"/>
    </source>
</evidence>
<dbReference type="CDD" id="cd06139">
    <property type="entry name" value="DNA_polA_I_Ecoli_like_exo"/>
    <property type="match status" value="1"/>
</dbReference>
<gene>
    <name evidence="18" type="ORF">Dsin_023011</name>
</gene>
<name>A0AAE0A442_9ROSI</name>
<keyword evidence="7" id="KW-0227">DNA damage</keyword>
<dbReference type="InterPro" id="IPR012337">
    <property type="entry name" value="RNaseH-like_sf"/>
</dbReference>
<proteinExistence type="inferred from homology"/>
<keyword evidence="10" id="KW-0239">DNA-directed DNA polymerase</keyword>
<keyword evidence="11" id="KW-0809">Transit peptide</keyword>
<feature type="region of interest" description="Disordered" evidence="16">
    <location>
        <begin position="61"/>
        <end position="92"/>
    </location>
</feature>
<dbReference type="Gene3D" id="3.30.70.370">
    <property type="match status" value="1"/>
</dbReference>
<keyword evidence="12" id="KW-0238">DNA-binding</keyword>
<dbReference type="PRINTS" id="PR00868">
    <property type="entry name" value="DNAPOLI"/>
</dbReference>
<evidence type="ECO:0000256" key="6">
    <source>
        <dbReference type="ARBA" id="ARBA00022722"/>
    </source>
</evidence>
<evidence type="ECO:0000256" key="9">
    <source>
        <dbReference type="ARBA" id="ARBA00022839"/>
    </source>
</evidence>
<organism evidence="18 19">
    <name type="scientific">Dipteronia sinensis</name>
    <dbReference type="NCBI Taxonomy" id="43782"/>
    <lineage>
        <taxon>Eukaryota</taxon>
        <taxon>Viridiplantae</taxon>
        <taxon>Streptophyta</taxon>
        <taxon>Embryophyta</taxon>
        <taxon>Tracheophyta</taxon>
        <taxon>Spermatophyta</taxon>
        <taxon>Magnoliopsida</taxon>
        <taxon>eudicotyledons</taxon>
        <taxon>Gunneridae</taxon>
        <taxon>Pentapetalae</taxon>
        <taxon>rosids</taxon>
        <taxon>malvids</taxon>
        <taxon>Sapindales</taxon>
        <taxon>Sapindaceae</taxon>
        <taxon>Hippocastanoideae</taxon>
        <taxon>Acereae</taxon>
        <taxon>Dipteronia</taxon>
    </lineage>
</organism>
<dbReference type="EC" id="2.7.7.7" evidence="2"/>
<evidence type="ECO:0000256" key="5">
    <source>
        <dbReference type="ARBA" id="ARBA00022705"/>
    </source>
</evidence>
<feature type="domain" description="DNA-directed DNA polymerase family A palm" evidence="17">
    <location>
        <begin position="847"/>
        <end position="1047"/>
    </location>
</feature>
<comment type="caution">
    <text evidence="18">The sequence shown here is derived from an EMBL/GenBank/DDBJ whole genome shotgun (WGS) entry which is preliminary data.</text>
</comment>
<evidence type="ECO:0000313" key="19">
    <source>
        <dbReference type="Proteomes" id="UP001281410"/>
    </source>
</evidence>
<evidence type="ECO:0000256" key="11">
    <source>
        <dbReference type="ARBA" id="ARBA00022946"/>
    </source>
</evidence>
<evidence type="ECO:0000256" key="13">
    <source>
        <dbReference type="ARBA" id="ARBA00023204"/>
    </source>
</evidence>
<keyword evidence="4" id="KW-0548">Nucleotidyltransferase</keyword>
<evidence type="ECO:0000256" key="12">
    <source>
        <dbReference type="ARBA" id="ARBA00023125"/>
    </source>
</evidence>
<protein>
    <recommendedName>
        <fullName evidence="2">DNA-directed DNA polymerase</fullName>
        <ecNumber evidence="2">2.7.7.7</ecNumber>
    </recommendedName>
    <alternativeName>
        <fullName evidence="15">DNA polymerase PolI-like B</fullName>
    </alternativeName>
</protein>
<evidence type="ECO:0000256" key="4">
    <source>
        <dbReference type="ARBA" id="ARBA00022695"/>
    </source>
</evidence>
<keyword evidence="9" id="KW-0269">Exonuclease</keyword>
<evidence type="ECO:0000256" key="1">
    <source>
        <dbReference type="ARBA" id="ARBA00007705"/>
    </source>
</evidence>
<dbReference type="PANTHER" id="PTHR10133">
    <property type="entry name" value="DNA POLYMERASE I"/>
    <property type="match status" value="1"/>
</dbReference>
<feature type="region of interest" description="Disordered" evidence="16">
    <location>
        <begin position="251"/>
        <end position="334"/>
    </location>
</feature>
<keyword evidence="8" id="KW-0378">Hydrolase</keyword>
<dbReference type="GO" id="GO:0006264">
    <property type="term" value="P:mitochondrial DNA replication"/>
    <property type="evidence" value="ECO:0007669"/>
    <property type="project" value="UniProtKB-ARBA"/>
</dbReference>
<evidence type="ECO:0000256" key="14">
    <source>
        <dbReference type="ARBA" id="ARBA00049244"/>
    </source>
</evidence>
<dbReference type="GO" id="GO:0005739">
    <property type="term" value="C:mitochondrion"/>
    <property type="evidence" value="ECO:0007669"/>
    <property type="project" value="UniProtKB-ARBA"/>
</dbReference>
<dbReference type="GO" id="GO:0006302">
    <property type="term" value="P:double-strand break repair"/>
    <property type="evidence" value="ECO:0007669"/>
    <property type="project" value="TreeGrafter"/>
</dbReference>
<dbReference type="GO" id="GO:0033259">
    <property type="term" value="P:plastid DNA replication"/>
    <property type="evidence" value="ECO:0007669"/>
    <property type="project" value="UniProtKB-ARBA"/>
</dbReference>
<dbReference type="CDD" id="cd08640">
    <property type="entry name" value="DNA_pol_A_plastid_like"/>
    <property type="match status" value="1"/>
</dbReference>
<dbReference type="InterPro" id="IPR043502">
    <property type="entry name" value="DNA/RNA_pol_sf"/>
</dbReference>
<dbReference type="InterPro" id="IPR001098">
    <property type="entry name" value="DNA-dir_DNA_pol_A_palm_dom"/>
</dbReference>
<evidence type="ECO:0000259" key="17">
    <source>
        <dbReference type="SMART" id="SM00482"/>
    </source>
</evidence>
<dbReference type="EMBL" id="JANJYJ010000007">
    <property type="protein sequence ID" value="KAK3199596.1"/>
    <property type="molecule type" value="Genomic_DNA"/>
</dbReference>
<evidence type="ECO:0000256" key="8">
    <source>
        <dbReference type="ARBA" id="ARBA00022801"/>
    </source>
</evidence>
<dbReference type="Gene3D" id="3.30.420.10">
    <property type="entry name" value="Ribonuclease H-like superfamily/Ribonuclease H"/>
    <property type="match status" value="1"/>
</dbReference>
<keyword evidence="6" id="KW-0540">Nuclease</keyword>
<dbReference type="GO" id="GO:0008408">
    <property type="term" value="F:3'-5' exonuclease activity"/>
    <property type="evidence" value="ECO:0007669"/>
    <property type="project" value="InterPro"/>
</dbReference>
<feature type="region of interest" description="Disordered" evidence="16">
    <location>
        <begin position="155"/>
        <end position="218"/>
    </location>
</feature>
<dbReference type="InterPro" id="IPR002298">
    <property type="entry name" value="DNA_polymerase_A"/>
</dbReference>
<evidence type="ECO:0000256" key="15">
    <source>
        <dbReference type="ARBA" id="ARBA00079253"/>
    </source>
</evidence>
<dbReference type="InterPro" id="IPR036397">
    <property type="entry name" value="RNaseH_sf"/>
</dbReference>
<keyword evidence="3" id="KW-0808">Transferase</keyword>
<feature type="compositionally biased region" description="Polar residues" evidence="16">
    <location>
        <begin position="285"/>
        <end position="294"/>
    </location>
</feature>
<dbReference type="SMART" id="SM00482">
    <property type="entry name" value="POLAc"/>
    <property type="match status" value="1"/>
</dbReference>
<dbReference type="GO" id="GO:0009507">
    <property type="term" value="C:chloroplast"/>
    <property type="evidence" value="ECO:0007669"/>
    <property type="project" value="UniProtKB-ARBA"/>
</dbReference>
<dbReference type="Pfam" id="PF01612">
    <property type="entry name" value="DNA_pol_A_exo1"/>
    <property type="match status" value="1"/>
</dbReference>